<feature type="compositionally biased region" description="Basic and acidic residues" evidence="1">
    <location>
        <begin position="381"/>
        <end position="402"/>
    </location>
</feature>
<proteinExistence type="predicted"/>
<dbReference type="Pfam" id="PF21647">
    <property type="entry name" value="DUF6857"/>
    <property type="match status" value="1"/>
</dbReference>
<feature type="compositionally biased region" description="Polar residues" evidence="1">
    <location>
        <begin position="580"/>
        <end position="591"/>
    </location>
</feature>
<feature type="region of interest" description="Disordered" evidence="1">
    <location>
        <begin position="269"/>
        <end position="299"/>
    </location>
</feature>
<evidence type="ECO:0000259" key="3">
    <source>
        <dbReference type="Pfam" id="PF21647"/>
    </source>
</evidence>
<dbReference type="EMBL" id="SDRB02011209">
    <property type="protein sequence ID" value="THG02361.1"/>
    <property type="molecule type" value="Genomic_DNA"/>
</dbReference>
<protein>
    <recommendedName>
        <fullName evidence="6">DUF936 domain-containing protein</fullName>
    </recommendedName>
</protein>
<comment type="caution">
    <text evidence="4">The sequence shown here is derived from an EMBL/GenBank/DDBJ whole genome shotgun (WGS) entry which is preliminary data.</text>
</comment>
<feature type="compositionally biased region" description="Basic and acidic residues" evidence="1">
    <location>
        <begin position="184"/>
        <end position="199"/>
    </location>
</feature>
<gene>
    <name evidence="4" type="ORF">TEA_010927</name>
</gene>
<evidence type="ECO:0000259" key="2">
    <source>
        <dbReference type="Pfam" id="PF06075"/>
    </source>
</evidence>
<dbReference type="InterPro" id="IPR010341">
    <property type="entry name" value="DUF936_pln"/>
</dbReference>
<dbReference type="PANTHER" id="PTHR31928">
    <property type="entry name" value="EXPRESSED PROTEIN"/>
    <property type="match status" value="1"/>
</dbReference>
<dbReference type="Pfam" id="PF06075">
    <property type="entry name" value="DUF936"/>
    <property type="match status" value="1"/>
</dbReference>
<evidence type="ECO:0000256" key="1">
    <source>
        <dbReference type="SAM" id="MobiDB-lite"/>
    </source>
</evidence>
<dbReference type="PANTHER" id="PTHR31928:SF3">
    <property type="entry name" value="EXPRESSED PROTEIN"/>
    <property type="match status" value="1"/>
</dbReference>
<accession>A0A4S4DHT1</accession>
<dbReference type="InterPro" id="IPR048297">
    <property type="entry name" value="DUF936_dom_pln"/>
</dbReference>
<dbReference type="InterPro" id="IPR049172">
    <property type="entry name" value="DUF6857_pln"/>
</dbReference>
<dbReference type="AlphaFoldDB" id="A0A4S4DHT1"/>
<keyword evidence="5" id="KW-1185">Reference proteome</keyword>
<evidence type="ECO:0000313" key="4">
    <source>
        <dbReference type="EMBL" id="THG02361.1"/>
    </source>
</evidence>
<feature type="region of interest" description="Disordered" evidence="1">
    <location>
        <begin position="564"/>
        <end position="602"/>
    </location>
</feature>
<feature type="domain" description="DUF6857" evidence="3">
    <location>
        <begin position="424"/>
        <end position="705"/>
    </location>
</feature>
<feature type="compositionally biased region" description="Polar residues" evidence="1">
    <location>
        <begin position="272"/>
        <end position="284"/>
    </location>
</feature>
<sequence>MATLTAGILLKLLQSMNSNTRVTGDHRSPLLQLIGIVPALAGSDLWPNHGFYVQLSDSLNSTYVSLSDRDTDLILTNRLQLGQFLYVDRFDFDSPVPRASGLRPIAGRHSFVGTPEPLIARISASKREFVIQPVSDSDPSTDPIAALFTNKKLHESKIDGKESKFEVMNGKYSARRVLAPRDNVSLEKNEESKVSDRPQRFSSPAAGKQQRSVSVGKKNSAVVERDPSPAGKVKRSASPVPSKCVVPSLAVAREENRRTSKEPAIIVPSRYRQPSPNGRRQASPNARRLSVSPGRRLSSGVKVSPVVGAVDSASKKKMATIAAGISKVSEALVGSAKASRKSWDEPGATAEAVVEQKEKSSTKNKLDLQAILRTQAAISRRLSDVDSQKPNRDDSETREKAKSSLTEGGLVTEKPICAASGITIHEKKWTDGSIPLDAVSATLAKLGKEAMQRKALASTAAAEALEEAIVTESIVRSLSIFSDLCSTSKAGNPLPTIDRFMSIYDEVVKSTSTAESIAINRSSVPHHTDNILTEHSKSVSLWVEAALATDLEIVSLLTDQKIESPRPTLQKSSSKRHSLNAPSKNQTNTIAPSLPSDATGKGWIRGHGMNETVELGMNLQSEMQMWFVRFVEESLDAGFRVFGKCNSDGGLDCGPIAAVLSQLKRVNDWLDRMVSKQNELLTRKVEQLKRKIYGFVIHHMGTTVNTMPVSSS</sequence>
<feature type="region of interest" description="Disordered" evidence="1">
    <location>
        <begin position="183"/>
        <end position="243"/>
    </location>
</feature>
<organism evidence="4 5">
    <name type="scientific">Camellia sinensis var. sinensis</name>
    <name type="common">China tea</name>
    <dbReference type="NCBI Taxonomy" id="542762"/>
    <lineage>
        <taxon>Eukaryota</taxon>
        <taxon>Viridiplantae</taxon>
        <taxon>Streptophyta</taxon>
        <taxon>Embryophyta</taxon>
        <taxon>Tracheophyta</taxon>
        <taxon>Spermatophyta</taxon>
        <taxon>Magnoliopsida</taxon>
        <taxon>eudicotyledons</taxon>
        <taxon>Gunneridae</taxon>
        <taxon>Pentapetalae</taxon>
        <taxon>asterids</taxon>
        <taxon>Ericales</taxon>
        <taxon>Theaceae</taxon>
        <taxon>Camellia</taxon>
    </lineage>
</organism>
<evidence type="ECO:0008006" key="6">
    <source>
        <dbReference type="Google" id="ProtNLM"/>
    </source>
</evidence>
<name>A0A4S4DHT1_CAMSN</name>
<evidence type="ECO:0000313" key="5">
    <source>
        <dbReference type="Proteomes" id="UP000306102"/>
    </source>
</evidence>
<reference evidence="4 5" key="1">
    <citation type="journal article" date="2018" name="Proc. Natl. Acad. Sci. U.S.A.">
        <title>Draft genome sequence of Camellia sinensis var. sinensis provides insights into the evolution of the tea genome and tea quality.</title>
        <authorList>
            <person name="Wei C."/>
            <person name="Yang H."/>
            <person name="Wang S."/>
            <person name="Zhao J."/>
            <person name="Liu C."/>
            <person name="Gao L."/>
            <person name="Xia E."/>
            <person name="Lu Y."/>
            <person name="Tai Y."/>
            <person name="She G."/>
            <person name="Sun J."/>
            <person name="Cao H."/>
            <person name="Tong W."/>
            <person name="Gao Q."/>
            <person name="Li Y."/>
            <person name="Deng W."/>
            <person name="Jiang X."/>
            <person name="Wang W."/>
            <person name="Chen Q."/>
            <person name="Zhang S."/>
            <person name="Li H."/>
            <person name="Wu J."/>
            <person name="Wang P."/>
            <person name="Li P."/>
            <person name="Shi C."/>
            <person name="Zheng F."/>
            <person name="Jian J."/>
            <person name="Huang B."/>
            <person name="Shan D."/>
            <person name="Shi M."/>
            <person name="Fang C."/>
            <person name="Yue Y."/>
            <person name="Li F."/>
            <person name="Li D."/>
            <person name="Wei S."/>
            <person name="Han B."/>
            <person name="Jiang C."/>
            <person name="Yin Y."/>
            <person name="Xia T."/>
            <person name="Zhang Z."/>
            <person name="Bennetzen J.L."/>
            <person name="Zhao S."/>
            <person name="Wan X."/>
        </authorList>
    </citation>
    <scope>NUCLEOTIDE SEQUENCE [LARGE SCALE GENOMIC DNA]</scope>
    <source>
        <strain evidence="5">cv. Shuchazao</strain>
        <tissue evidence="4">Leaf</tissue>
    </source>
</reference>
<feature type="region of interest" description="Disordered" evidence="1">
    <location>
        <begin position="381"/>
        <end position="407"/>
    </location>
</feature>
<dbReference type="Proteomes" id="UP000306102">
    <property type="component" value="Unassembled WGS sequence"/>
</dbReference>
<feature type="domain" description="DUF936" evidence="2">
    <location>
        <begin position="4"/>
        <end position="119"/>
    </location>
</feature>